<dbReference type="Gene3D" id="2.60.40.1890">
    <property type="entry name" value="PCu(A)C copper chaperone"/>
    <property type="match status" value="1"/>
</dbReference>
<dbReference type="Pfam" id="PF04314">
    <property type="entry name" value="PCuAC"/>
    <property type="match status" value="1"/>
</dbReference>
<dbReference type="PANTHER" id="PTHR36302">
    <property type="entry name" value="BLR7088 PROTEIN"/>
    <property type="match status" value="1"/>
</dbReference>
<dbReference type="Proteomes" id="UP000669605">
    <property type="component" value="Unassembled WGS sequence"/>
</dbReference>
<evidence type="ECO:0000313" key="2">
    <source>
        <dbReference type="Proteomes" id="UP000669605"/>
    </source>
</evidence>
<dbReference type="EMBL" id="JAAAUB010000001">
    <property type="protein sequence ID" value="NMH15609.1"/>
    <property type="molecule type" value="Genomic_DNA"/>
</dbReference>
<dbReference type="InterPro" id="IPR036182">
    <property type="entry name" value="PCuAC_sf"/>
</dbReference>
<evidence type="ECO:0000313" key="1">
    <source>
        <dbReference type="EMBL" id="NMH15609.1"/>
    </source>
</evidence>
<comment type="caution">
    <text evidence="1">The sequence shown here is derived from an EMBL/GenBank/DDBJ whole genome shotgun (WGS) entry which is preliminary data.</text>
</comment>
<gene>
    <name evidence="1" type="ORF">GV368_00475</name>
</gene>
<dbReference type="PANTHER" id="PTHR36302:SF1">
    <property type="entry name" value="COPPER CHAPERONE PCU(A)C"/>
    <property type="match status" value="1"/>
</dbReference>
<keyword evidence="2" id="KW-1185">Reference proteome</keyword>
<dbReference type="InterPro" id="IPR007410">
    <property type="entry name" value="LpqE-like"/>
</dbReference>
<protein>
    <submittedName>
        <fullName evidence="1">Copper chaperone PCu(A)C</fullName>
    </submittedName>
</protein>
<organism evidence="1 2">
    <name type="scientific">Tepidiphilus baoligensis</name>
    <dbReference type="NCBI Taxonomy" id="2698687"/>
    <lineage>
        <taxon>Bacteria</taxon>
        <taxon>Pseudomonadati</taxon>
        <taxon>Pseudomonadota</taxon>
        <taxon>Hydrogenophilia</taxon>
        <taxon>Hydrogenophilales</taxon>
        <taxon>Hydrogenophilaceae</taxon>
        <taxon>Tepidiphilus</taxon>
    </lineage>
</organism>
<name>A0ABX1QKB1_9PROT</name>
<reference evidence="1 2" key="1">
    <citation type="journal article" date="2020" name="Curr. Microbiol.">
        <title>Tepidiphilus baoligensis sp. nov., a Novel Bacterium of the Family Hydrogenophilaceae Isolated from an Oil Reservoir.</title>
        <authorList>
            <person name="Zhang X."/>
            <person name="Wang G."/>
            <person name="Ma X."/>
            <person name="Yu J."/>
            <person name="You J."/>
            <person name="Xue Y."/>
            <person name="Ma Y."/>
        </authorList>
    </citation>
    <scope>NUCLEOTIDE SEQUENCE [LARGE SCALE GENOMIC DNA]</scope>
    <source>
        <strain evidence="1 2">B18-69</strain>
    </source>
</reference>
<sequence>MFGAFTLPAWAQTVKVEDPWVQATVAGQKATAAFMKLTADAPVKLTGGKTPVAPVVEIHEMVMEGDVMKMRAIDGGLPLEAGKTMELKPGGYHVMLIDLPKAVEVGQRVPLTLIFTDTEGKEFTVEVEAPVRALKRDHGKNAGHGM</sequence>
<proteinExistence type="predicted"/>
<accession>A0ABX1QKB1</accession>
<dbReference type="InterPro" id="IPR058248">
    <property type="entry name" value="Lxx211020-like"/>
</dbReference>
<dbReference type="SUPFAM" id="SSF110087">
    <property type="entry name" value="DR1885-like metal-binding protein"/>
    <property type="match status" value="1"/>
</dbReference>